<gene>
    <name evidence="2" type="ORF">EDD54_3360</name>
</gene>
<dbReference type="PROSITE" id="PS51257">
    <property type="entry name" value="PROKAR_LIPOPROTEIN"/>
    <property type="match status" value="1"/>
</dbReference>
<accession>A0A4V3CVQ6</accession>
<dbReference type="OrthoDB" id="7678486at2"/>
<protein>
    <recommendedName>
        <fullName evidence="4">Lipoprotein</fullName>
    </recommendedName>
</protein>
<dbReference type="Proteomes" id="UP000294547">
    <property type="component" value="Unassembled WGS sequence"/>
</dbReference>
<organism evidence="2 3">
    <name type="scientific">Oharaeibacter diazotrophicus</name>
    <dbReference type="NCBI Taxonomy" id="1920512"/>
    <lineage>
        <taxon>Bacteria</taxon>
        <taxon>Pseudomonadati</taxon>
        <taxon>Pseudomonadota</taxon>
        <taxon>Alphaproteobacteria</taxon>
        <taxon>Hyphomicrobiales</taxon>
        <taxon>Pleomorphomonadaceae</taxon>
        <taxon>Oharaeibacter</taxon>
    </lineage>
</organism>
<evidence type="ECO:0000313" key="2">
    <source>
        <dbReference type="EMBL" id="TDP83398.1"/>
    </source>
</evidence>
<feature type="signal peptide" evidence="1">
    <location>
        <begin position="1"/>
        <end position="17"/>
    </location>
</feature>
<dbReference type="EMBL" id="SNXY01000009">
    <property type="protein sequence ID" value="TDP83398.1"/>
    <property type="molecule type" value="Genomic_DNA"/>
</dbReference>
<name>A0A4V3CVQ6_9HYPH</name>
<sequence>MIANGFRAWGMALVVVAVGLAGCSSGTPDVDPASLIGAARDPAAEQAALEKYAAVTVCPPVQVRDGTQLFRVFERGKENDLTGVRFQASITKFARECHTDRATGVTTVKVGIAGRLLNGPNGATGAATLPLRVVLVKNGDEVLYSQLRKVTATIAPGGSGVTWTEVVDGITIPPTAAEANYVVYVGFDEGPAKN</sequence>
<reference evidence="2 3" key="1">
    <citation type="submission" date="2019-03" db="EMBL/GenBank/DDBJ databases">
        <title>Genomic Encyclopedia of Type Strains, Phase IV (KMG-IV): sequencing the most valuable type-strain genomes for metagenomic binning, comparative biology and taxonomic classification.</title>
        <authorList>
            <person name="Goeker M."/>
        </authorList>
    </citation>
    <scope>NUCLEOTIDE SEQUENCE [LARGE SCALE GENOMIC DNA]</scope>
    <source>
        <strain evidence="2 3">DSM 102969</strain>
    </source>
</reference>
<evidence type="ECO:0000313" key="3">
    <source>
        <dbReference type="Proteomes" id="UP000294547"/>
    </source>
</evidence>
<comment type="caution">
    <text evidence="2">The sequence shown here is derived from an EMBL/GenBank/DDBJ whole genome shotgun (WGS) entry which is preliminary data.</text>
</comment>
<proteinExistence type="predicted"/>
<feature type="chain" id="PRO_5020415061" description="Lipoprotein" evidence="1">
    <location>
        <begin position="18"/>
        <end position="194"/>
    </location>
</feature>
<keyword evidence="3" id="KW-1185">Reference proteome</keyword>
<dbReference type="RefSeq" id="WP_126538317.1">
    <property type="nucleotide sequence ID" value="NZ_BSPM01000009.1"/>
</dbReference>
<dbReference type="AlphaFoldDB" id="A0A4V3CVQ6"/>
<keyword evidence="1" id="KW-0732">Signal</keyword>
<evidence type="ECO:0000256" key="1">
    <source>
        <dbReference type="SAM" id="SignalP"/>
    </source>
</evidence>
<evidence type="ECO:0008006" key="4">
    <source>
        <dbReference type="Google" id="ProtNLM"/>
    </source>
</evidence>